<dbReference type="EMBL" id="JAJAGQ010000009">
    <property type="protein sequence ID" value="KAJ8553617.1"/>
    <property type="molecule type" value="Genomic_DNA"/>
</dbReference>
<dbReference type="GO" id="GO:0051082">
    <property type="term" value="F:unfolded protein binding"/>
    <property type="evidence" value="ECO:0007669"/>
    <property type="project" value="InterPro"/>
</dbReference>
<dbReference type="PRINTS" id="PR00625">
    <property type="entry name" value="JDOMAIN"/>
</dbReference>
<feature type="compositionally biased region" description="Polar residues" evidence="7">
    <location>
        <begin position="467"/>
        <end position="480"/>
    </location>
</feature>
<keyword evidence="3 5" id="KW-0863">Zinc-finger</keyword>
<evidence type="ECO:0000313" key="10">
    <source>
        <dbReference type="EMBL" id="KAJ8553617.1"/>
    </source>
</evidence>
<dbReference type="InterPro" id="IPR002939">
    <property type="entry name" value="DnaJ_C"/>
</dbReference>
<dbReference type="InterPro" id="IPR011990">
    <property type="entry name" value="TPR-like_helical_dom_sf"/>
</dbReference>
<dbReference type="PROSITE" id="PS51188">
    <property type="entry name" value="ZF_CR"/>
    <property type="match status" value="1"/>
</dbReference>
<dbReference type="InterPro" id="IPR001623">
    <property type="entry name" value="DnaJ_domain"/>
</dbReference>
<feature type="repeat" description="PPR" evidence="6">
    <location>
        <begin position="637"/>
        <end position="671"/>
    </location>
</feature>
<dbReference type="InterPro" id="IPR018253">
    <property type="entry name" value="DnaJ_domain_CS"/>
</dbReference>
<dbReference type="Proteomes" id="UP001152561">
    <property type="component" value="Unassembled WGS sequence"/>
</dbReference>
<evidence type="ECO:0000256" key="4">
    <source>
        <dbReference type="ARBA" id="ARBA00022833"/>
    </source>
</evidence>
<comment type="caution">
    <text evidence="10">The sequence shown here is derived from an EMBL/GenBank/DDBJ whole genome shotgun (WGS) entry which is preliminary data.</text>
</comment>
<reference evidence="11" key="1">
    <citation type="journal article" date="2023" name="Proc. Natl. Acad. Sci. U.S.A.">
        <title>Genomic and structural basis for evolution of tropane alkaloid biosynthesis.</title>
        <authorList>
            <person name="Wanga Y.-J."/>
            <person name="Taina T."/>
            <person name="Yua J.-Y."/>
            <person name="Lia J."/>
            <person name="Xua B."/>
            <person name="Chenc J."/>
            <person name="D'Auriad J.C."/>
            <person name="Huanga J.-P."/>
            <person name="Huanga S.-X."/>
        </authorList>
    </citation>
    <scope>NUCLEOTIDE SEQUENCE [LARGE SCALE GENOMIC DNA]</scope>
    <source>
        <strain evidence="11">cv. KIB-2019</strain>
    </source>
</reference>
<dbReference type="SUPFAM" id="SSF46565">
    <property type="entry name" value="Chaperone J-domain"/>
    <property type="match status" value="1"/>
</dbReference>
<dbReference type="NCBIfam" id="TIGR02349">
    <property type="entry name" value="DnaJ_bact"/>
    <property type="match status" value="1"/>
</dbReference>
<accession>A0A9Q1M9Q6</accession>
<dbReference type="GO" id="GO:0005524">
    <property type="term" value="F:ATP binding"/>
    <property type="evidence" value="ECO:0007669"/>
    <property type="project" value="InterPro"/>
</dbReference>
<keyword evidence="1 5" id="KW-0479">Metal-binding</keyword>
<dbReference type="SMART" id="SM00271">
    <property type="entry name" value="DnaJ"/>
    <property type="match status" value="1"/>
</dbReference>
<dbReference type="SUPFAM" id="SSF49493">
    <property type="entry name" value="HSP40/DnaJ peptide-binding domain"/>
    <property type="match status" value="2"/>
</dbReference>
<organism evidence="10 11">
    <name type="scientific">Anisodus acutangulus</name>
    <dbReference type="NCBI Taxonomy" id="402998"/>
    <lineage>
        <taxon>Eukaryota</taxon>
        <taxon>Viridiplantae</taxon>
        <taxon>Streptophyta</taxon>
        <taxon>Embryophyta</taxon>
        <taxon>Tracheophyta</taxon>
        <taxon>Spermatophyta</taxon>
        <taxon>Magnoliopsida</taxon>
        <taxon>eudicotyledons</taxon>
        <taxon>Gunneridae</taxon>
        <taxon>Pentapetalae</taxon>
        <taxon>asterids</taxon>
        <taxon>lamiids</taxon>
        <taxon>Solanales</taxon>
        <taxon>Solanaceae</taxon>
        <taxon>Solanoideae</taxon>
        <taxon>Hyoscyameae</taxon>
        <taxon>Anisodus</taxon>
    </lineage>
</organism>
<evidence type="ECO:0000256" key="3">
    <source>
        <dbReference type="ARBA" id="ARBA00022771"/>
    </source>
</evidence>
<dbReference type="NCBIfam" id="TIGR00756">
    <property type="entry name" value="PPR"/>
    <property type="match status" value="1"/>
</dbReference>
<dbReference type="Gene3D" id="1.25.40.10">
    <property type="entry name" value="Tetratricopeptide repeat domain"/>
    <property type="match status" value="1"/>
</dbReference>
<dbReference type="OrthoDB" id="10256793at2759"/>
<sequence length="714" mass="78849">MLVYLVVVASKQLTTTPQSSSMNSTAMASTASLSLRPCFLSFTSSDRSHSLPPSTFFSNKFISLSFSSSSQQNKKISARRFGRLVVTAAADYYSTLGVPKSANSKEIKAAYRRLARQYHPDVNKEPNAPEKFKKIKDAYEVLSDDKKRALYDQYGEAGVKSTVGAGGGAYTTNPFDLFETFFGPSMSGFGMDGSGFGTRRRTTVTKGEDLRYDMTLEFSAAIFGAEKEFELSHLETCEVCTGTGAKVGSKMRICSTCGGRGQVMRTEQTPFGMFSQVSVCPNCGGDGEMISEYCRKCSGEGRIRVKKDIKVKIPPGVSKGSILRVAAEGDAGPRGAPPGDLFVYLDIEEIPEIQRDGINLISTVSVGYLDAILGAAVKVKTVEGMADLQIPPGTQPGDVLVLTRKGAPKLNRPSIRGDHLFTIKVSIPKRISVKERELLEELASLNKGSSTRTKTRQTVQQTAKTTETPVDSDSTAAQTDESLEDQDDPLKKLTDFAGSVVNGALKWLRDNLLLYVQVFDCIGLRHQLFLIKGITMDTLTSHNEIADSEAQPTLSQLKDLDTGNRVHQYVRDCKVQSNLVLDNALVDLCAKMDVALGLFQSMKHKYVISWTTIVKGFVNIGQVDMGQKYFDQMPERDNISWTAMIDGYVKENRFKDVLMLFREMQAQRYDQMSSLWLASLPPVHILELFNFESGSRLTLTNTRLRLIYIWVMLS</sequence>
<dbReference type="PROSITE" id="PS50076">
    <property type="entry name" value="DNAJ_2"/>
    <property type="match status" value="1"/>
</dbReference>
<dbReference type="Pfam" id="PF00684">
    <property type="entry name" value="DnaJ_CXXCXGXG"/>
    <property type="match status" value="1"/>
</dbReference>
<evidence type="ECO:0000259" key="8">
    <source>
        <dbReference type="PROSITE" id="PS50076"/>
    </source>
</evidence>
<feature type="region of interest" description="Disordered" evidence="7">
    <location>
        <begin position="447"/>
        <end position="486"/>
    </location>
</feature>
<dbReference type="Gene3D" id="2.10.230.10">
    <property type="entry name" value="Heat shock protein DnaJ, cysteine-rich domain"/>
    <property type="match status" value="1"/>
</dbReference>
<dbReference type="GO" id="GO:0009408">
    <property type="term" value="P:response to heat"/>
    <property type="evidence" value="ECO:0007669"/>
    <property type="project" value="InterPro"/>
</dbReference>
<evidence type="ECO:0000256" key="6">
    <source>
        <dbReference type="PROSITE-ProRule" id="PRU00708"/>
    </source>
</evidence>
<proteinExistence type="inferred from homology"/>
<dbReference type="GO" id="GO:0008270">
    <property type="term" value="F:zinc ion binding"/>
    <property type="evidence" value="ECO:0007669"/>
    <property type="project" value="UniProtKB-KW"/>
</dbReference>
<evidence type="ECO:0000259" key="9">
    <source>
        <dbReference type="PROSITE" id="PS51188"/>
    </source>
</evidence>
<evidence type="ECO:0000256" key="2">
    <source>
        <dbReference type="ARBA" id="ARBA00022737"/>
    </source>
</evidence>
<dbReference type="CDD" id="cd10747">
    <property type="entry name" value="DnaJ_C"/>
    <property type="match status" value="1"/>
</dbReference>
<dbReference type="CDD" id="cd10719">
    <property type="entry name" value="DnaJ_zf"/>
    <property type="match status" value="1"/>
</dbReference>
<feature type="compositionally biased region" description="Low complexity" evidence="7">
    <location>
        <begin position="456"/>
        <end position="466"/>
    </location>
</feature>
<gene>
    <name evidence="10" type="ORF">K7X08_024295</name>
</gene>
<dbReference type="NCBIfam" id="NF008035">
    <property type="entry name" value="PRK10767.1"/>
    <property type="match status" value="1"/>
</dbReference>
<keyword evidence="4 5" id="KW-0862">Zinc</keyword>
<dbReference type="InterPro" id="IPR036869">
    <property type="entry name" value="J_dom_sf"/>
</dbReference>
<keyword evidence="11" id="KW-1185">Reference proteome</keyword>
<dbReference type="InterPro" id="IPR036410">
    <property type="entry name" value="HSP_DnaJ_Cys-rich_dom_sf"/>
</dbReference>
<dbReference type="Pfam" id="PF01556">
    <property type="entry name" value="DnaJ_C"/>
    <property type="match status" value="1"/>
</dbReference>
<dbReference type="HAMAP" id="MF_01152">
    <property type="entry name" value="DnaJ"/>
    <property type="match status" value="1"/>
</dbReference>
<dbReference type="PANTHER" id="PTHR43096">
    <property type="entry name" value="DNAJ HOMOLOG 1, MITOCHONDRIAL-RELATED"/>
    <property type="match status" value="1"/>
</dbReference>
<dbReference type="AlphaFoldDB" id="A0A9Q1M9Q6"/>
<dbReference type="FunFam" id="2.60.260.20:FF:000025">
    <property type="entry name" value="Molecular chaperone Hsp40/DnaJ family protein"/>
    <property type="match status" value="1"/>
</dbReference>
<keyword evidence="2" id="KW-0677">Repeat</keyword>
<dbReference type="PANTHER" id="PTHR43096:SF22">
    <property type="entry name" value="MOLECULAR CHAPERONE HSP40_DNAJ FAMILY PROTEIN"/>
    <property type="match status" value="1"/>
</dbReference>
<evidence type="ECO:0000313" key="11">
    <source>
        <dbReference type="Proteomes" id="UP001152561"/>
    </source>
</evidence>
<name>A0A9Q1M9Q6_9SOLA</name>
<dbReference type="PROSITE" id="PS51375">
    <property type="entry name" value="PPR"/>
    <property type="match status" value="1"/>
</dbReference>
<dbReference type="GO" id="GO:0009535">
    <property type="term" value="C:chloroplast thylakoid membrane"/>
    <property type="evidence" value="ECO:0007669"/>
    <property type="project" value="TreeGrafter"/>
</dbReference>
<dbReference type="PROSITE" id="PS00636">
    <property type="entry name" value="DNAJ_1"/>
    <property type="match status" value="1"/>
</dbReference>
<evidence type="ECO:0000256" key="5">
    <source>
        <dbReference type="PROSITE-ProRule" id="PRU00546"/>
    </source>
</evidence>
<dbReference type="SUPFAM" id="SSF57938">
    <property type="entry name" value="DnaJ/Hsp40 cysteine-rich domain"/>
    <property type="match status" value="1"/>
</dbReference>
<protein>
    <submittedName>
        <fullName evidence="10">Uncharacterized protein</fullName>
    </submittedName>
</protein>
<evidence type="ECO:0000256" key="1">
    <source>
        <dbReference type="ARBA" id="ARBA00022723"/>
    </source>
</evidence>
<dbReference type="InterPro" id="IPR012724">
    <property type="entry name" value="DnaJ"/>
</dbReference>
<feature type="domain" description="J" evidence="8">
    <location>
        <begin position="91"/>
        <end position="155"/>
    </location>
</feature>
<dbReference type="InterPro" id="IPR002885">
    <property type="entry name" value="PPR_rpt"/>
</dbReference>
<dbReference type="FunFam" id="2.10.230.10:FF:000006">
    <property type="entry name" value="Chaperone protein dnaJ A6 chloroplastic"/>
    <property type="match status" value="1"/>
</dbReference>
<dbReference type="FunFam" id="1.10.287.110:FF:000037">
    <property type="entry name" value="Chaperone protein dnaJ A6 chloroplastic"/>
    <property type="match status" value="1"/>
</dbReference>
<feature type="zinc finger region" description="CR-type" evidence="5">
    <location>
        <begin position="224"/>
        <end position="306"/>
    </location>
</feature>
<evidence type="ECO:0000256" key="7">
    <source>
        <dbReference type="SAM" id="MobiDB-lite"/>
    </source>
</evidence>
<dbReference type="Gene3D" id="2.60.260.20">
    <property type="entry name" value="Urease metallochaperone UreE, N-terminal domain"/>
    <property type="match status" value="2"/>
</dbReference>
<dbReference type="CDD" id="cd06257">
    <property type="entry name" value="DnaJ"/>
    <property type="match status" value="1"/>
</dbReference>
<dbReference type="Pfam" id="PF01535">
    <property type="entry name" value="PPR"/>
    <property type="match status" value="2"/>
</dbReference>
<dbReference type="Gene3D" id="1.10.287.110">
    <property type="entry name" value="DnaJ domain"/>
    <property type="match status" value="1"/>
</dbReference>
<dbReference type="InterPro" id="IPR008971">
    <property type="entry name" value="HSP40/DnaJ_pept-bd"/>
</dbReference>
<feature type="domain" description="CR-type" evidence="9">
    <location>
        <begin position="224"/>
        <end position="306"/>
    </location>
</feature>
<dbReference type="GO" id="GO:0042026">
    <property type="term" value="P:protein refolding"/>
    <property type="evidence" value="ECO:0007669"/>
    <property type="project" value="TreeGrafter"/>
</dbReference>
<dbReference type="GO" id="GO:0031072">
    <property type="term" value="F:heat shock protein binding"/>
    <property type="evidence" value="ECO:0007669"/>
    <property type="project" value="InterPro"/>
</dbReference>
<dbReference type="InterPro" id="IPR001305">
    <property type="entry name" value="HSP_DnaJ_Cys-rich_dom"/>
</dbReference>
<dbReference type="Pfam" id="PF00226">
    <property type="entry name" value="DnaJ"/>
    <property type="match status" value="1"/>
</dbReference>